<evidence type="ECO:0000259" key="9">
    <source>
        <dbReference type="PROSITE" id="PS51755"/>
    </source>
</evidence>
<dbReference type="OrthoDB" id="9793321at2"/>
<dbReference type="CDD" id="cd00383">
    <property type="entry name" value="trans_reg_C"/>
    <property type="match status" value="1"/>
</dbReference>
<dbReference type="InterPro" id="IPR011006">
    <property type="entry name" value="CheY-like_superfamily"/>
</dbReference>
<dbReference type="FunFam" id="3.40.50.2300:FF:000002">
    <property type="entry name" value="DNA-binding response regulator PhoP"/>
    <property type="match status" value="1"/>
</dbReference>
<evidence type="ECO:0000256" key="4">
    <source>
        <dbReference type="ARBA" id="ARBA00023125"/>
    </source>
</evidence>
<dbReference type="Pfam" id="PF00072">
    <property type="entry name" value="Response_reg"/>
    <property type="match status" value="1"/>
</dbReference>
<evidence type="ECO:0000256" key="6">
    <source>
        <dbReference type="PROSITE-ProRule" id="PRU00169"/>
    </source>
</evidence>
<accession>A0A5R8Y4N9</accession>
<gene>
    <name evidence="10" type="ORF">FDK22_03435</name>
</gene>
<dbReference type="Gene3D" id="6.10.250.690">
    <property type="match status" value="1"/>
</dbReference>
<dbReference type="SMART" id="SM00862">
    <property type="entry name" value="Trans_reg_C"/>
    <property type="match status" value="1"/>
</dbReference>
<dbReference type="GO" id="GO:0000156">
    <property type="term" value="F:phosphorelay response regulator activity"/>
    <property type="evidence" value="ECO:0007669"/>
    <property type="project" value="TreeGrafter"/>
</dbReference>
<reference evidence="10 11" key="1">
    <citation type="submission" date="2019-05" db="EMBL/GenBank/DDBJ databases">
        <title>Arcobacter sp. nov., isolated from sea sediment.</title>
        <authorList>
            <person name="Kim W."/>
        </authorList>
    </citation>
    <scope>NUCLEOTIDE SEQUENCE [LARGE SCALE GENOMIC DNA]</scope>
    <source>
        <strain evidence="10 11">CAU 1517</strain>
    </source>
</reference>
<dbReference type="Pfam" id="PF00486">
    <property type="entry name" value="Trans_reg_C"/>
    <property type="match status" value="1"/>
</dbReference>
<dbReference type="InterPro" id="IPR036388">
    <property type="entry name" value="WH-like_DNA-bd_sf"/>
</dbReference>
<dbReference type="AlphaFoldDB" id="A0A5R8Y4N9"/>
<keyword evidence="2" id="KW-0902">Two-component regulatory system</keyword>
<feature type="modified residue" description="4-aspartylphosphate" evidence="6">
    <location>
        <position position="51"/>
    </location>
</feature>
<evidence type="ECO:0000256" key="5">
    <source>
        <dbReference type="ARBA" id="ARBA00023163"/>
    </source>
</evidence>
<dbReference type="PANTHER" id="PTHR48111">
    <property type="entry name" value="REGULATOR OF RPOS"/>
    <property type="match status" value="1"/>
</dbReference>
<name>A0A5R8Y4N9_9BACT</name>
<evidence type="ECO:0000313" key="11">
    <source>
        <dbReference type="Proteomes" id="UP000308901"/>
    </source>
</evidence>
<dbReference type="PROSITE" id="PS51755">
    <property type="entry name" value="OMPR_PHOB"/>
    <property type="match status" value="1"/>
</dbReference>
<comment type="caution">
    <text evidence="10">The sequence shown here is derived from an EMBL/GenBank/DDBJ whole genome shotgun (WGS) entry which is preliminary data.</text>
</comment>
<dbReference type="InterPro" id="IPR001789">
    <property type="entry name" value="Sig_transdc_resp-reg_receiver"/>
</dbReference>
<dbReference type="Gene3D" id="3.40.50.2300">
    <property type="match status" value="1"/>
</dbReference>
<keyword evidence="3" id="KW-0805">Transcription regulation</keyword>
<dbReference type="GO" id="GO:0032993">
    <property type="term" value="C:protein-DNA complex"/>
    <property type="evidence" value="ECO:0007669"/>
    <property type="project" value="TreeGrafter"/>
</dbReference>
<dbReference type="InterPro" id="IPR001867">
    <property type="entry name" value="OmpR/PhoB-type_DNA-bd"/>
</dbReference>
<feature type="DNA-binding region" description="OmpR/PhoB-type" evidence="7">
    <location>
        <begin position="124"/>
        <end position="219"/>
    </location>
</feature>
<dbReference type="Proteomes" id="UP000308901">
    <property type="component" value="Unassembled WGS sequence"/>
</dbReference>
<organism evidence="10 11">
    <name type="scientific">Arcobacter arenosus</name>
    <dbReference type="NCBI Taxonomy" id="2576037"/>
    <lineage>
        <taxon>Bacteria</taxon>
        <taxon>Pseudomonadati</taxon>
        <taxon>Campylobacterota</taxon>
        <taxon>Epsilonproteobacteria</taxon>
        <taxon>Campylobacterales</taxon>
        <taxon>Arcobacteraceae</taxon>
        <taxon>Arcobacter</taxon>
    </lineage>
</organism>
<evidence type="ECO:0000256" key="1">
    <source>
        <dbReference type="ARBA" id="ARBA00022553"/>
    </source>
</evidence>
<dbReference type="CDD" id="cd17624">
    <property type="entry name" value="REC_OmpR_PmrA-like"/>
    <property type="match status" value="1"/>
</dbReference>
<evidence type="ECO:0000256" key="2">
    <source>
        <dbReference type="ARBA" id="ARBA00023012"/>
    </source>
</evidence>
<sequence length="220" mass="25141">MKILLVEDNEKLANAVLKKLENNGYCVDMFFDGDEGLYALESSFYDLLILDLGLPGIDGIDIIKKLRNLHKTIPILIISARDELDQRIFGLECGADDYLCKPFELNEVIARVQALLRRTKYHVHSKITYNDLVYDTQNRTLSRADKYIELSKRELAIFENLLLNLDTVLSKENIVEHISTYTESIHPSSVETYVSRIRKKLGDSINLKTARGLGYILSSK</sequence>
<evidence type="ECO:0000259" key="8">
    <source>
        <dbReference type="PROSITE" id="PS50110"/>
    </source>
</evidence>
<feature type="domain" description="OmpR/PhoB-type" evidence="9">
    <location>
        <begin position="124"/>
        <end position="219"/>
    </location>
</feature>
<dbReference type="GO" id="GO:0000976">
    <property type="term" value="F:transcription cis-regulatory region binding"/>
    <property type="evidence" value="ECO:0007669"/>
    <property type="project" value="TreeGrafter"/>
</dbReference>
<dbReference type="GO" id="GO:0005829">
    <property type="term" value="C:cytosol"/>
    <property type="evidence" value="ECO:0007669"/>
    <property type="project" value="TreeGrafter"/>
</dbReference>
<dbReference type="InterPro" id="IPR039420">
    <property type="entry name" value="WalR-like"/>
</dbReference>
<evidence type="ECO:0000256" key="7">
    <source>
        <dbReference type="PROSITE-ProRule" id="PRU01091"/>
    </source>
</evidence>
<dbReference type="Gene3D" id="1.10.10.10">
    <property type="entry name" value="Winged helix-like DNA-binding domain superfamily/Winged helix DNA-binding domain"/>
    <property type="match status" value="1"/>
</dbReference>
<dbReference type="RefSeq" id="WP_138151489.1">
    <property type="nucleotide sequence ID" value="NZ_VANU01000001.1"/>
</dbReference>
<evidence type="ECO:0000256" key="3">
    <source>
        <dbReference type="ARBA" id="ARBA00023015"/>
    </source>
</evidence>
<dbReference type="SUPFAM" id="SSF52172">
    <property type="entry name" value="CheY-like"/>
    <property type="match status" value="1"/>
</dbReference>
<dbReference type="InterPro" id="IPR016032">
    <property type="entry name" value="Sig_transdc_resp-reg_C-effctor"/>
</dbReference>
<keyword evidence="4 7" id="KW-0238">DNA-binding</keyword>
<protein>
    <submittedName>
        <fullName evidence="10">Response regulator transcription factor</fullName>
    </submittedName>
</protein>
<proteinExistence type="predicted"/>
<dbReference type="GO" id="GO:0006355">
    <property type="term" value="P:regulation of DNA-templated transcription"/>
    <property type="evidence" value="ECO:0007669"/>
    <property type="project" value="InterPro"/>
</dbReference>
<dbReference type="SUPFAM" id="SSF46894">
    <property type="entry name" value="C-terminal effector domain of the bipartite response regulators"/>
    <property type="match status" value="1"/>
</dbReference>
<dbReference type="PROSITE" id="PS50110">
    <property type="entry name" value="RESPONSE_REGULATORY"/>
    <property type="match status" value="1"/>
</dbReference>
<dbReference type="EMBL" id="VANU01000001">
    <property type="protein sequence ID" value="TLP41087.1"/>
    <property type="molecule type" value="Genomic_DNA"/>
</dbReference>
<feature type="domain" description="Response regulatory" evidence="8">
    <location>
        <begin position="2"/>
        <end position="116"/>
    </location>
</feature>
<dbReference type="SMART" id="SM00448">
    <property type="entry name" value="REC"/>
    <property type="match status" value="1"/>
</dbReference>
<keyword evidence="1 6" id="KW-0597">Phosphoprotein</keyword>
<evidence type="ECO:0000313" key="10">
    <source>
        <dbReference type="EMBL" id="TLP41087.1"/>
    </source>
</evidence>
<keyword evidence="5" id="KW-0804">Transcription</keyword>
<keyword evidence="11" id="KW-1185">Reference proteome</keyword>
<dbReference type="PANTHER" id="PTHR48111:SF1">
    <property type="entry name" value="TWO-COMPONENT RESPONSE REGULATOR ORR33"/>
    <property type="match status" value="1"/>
</dbReference>